<keyword evidence="8" id="KW-0472">Membrane</keyword>
<dbReference type="PANTHER" id="PTHR30582">
    <property type="entry name" value="L,D-TRANSPEPTIDASE"/>
    <property type="match status" value="1"/>
</dbReference>
<dbReference type="Gene3D" id="3.10.350.10">
    <property type="entry name" value="LysM domain"/>
    <property type="match status" value="1"/>
</dbReference>
<keyword evidence="8" id="KW-0812">Transmembrane</keyword>
<dbReference type="EMBL" id="CP062983">
    <property type="protein sequence ID" value="QPC82849.1"/>
    <property type="molecule type" value="Genomic_DNA"/>
</dbReference>
<feature type="active site" description="Proton donor/acceptor" evidence="6">
    <location>
        <position position="511"/>
    </location>
</feature>
<feature type="domain" description="L,D-TPase catalytic" evidence="9">
    <location>
        <begin position="434"/>
        <end position="559"/>
    </location>
</feature>
<reference evidence="10 11" key="1">
    <citation type="submission" date="2020-02" db="EMBL/GenBank/DDBJ databases">
        <authorList>
            <person name="Zheng R.K."/>
            <person name="Sun C.M."/>
        </authorList>
    </citation>
    <scope>NUCLEOTIDE SEQUENCE [LARGE SCALE GENOMIC DNA]</scope>
    <source>
        <strain evidence="11">rifampicinis</strain>
    </source>
</reference>
<evidence type="ECO:0000256" key="2">
    <source>
        <dbReference type="ARBA" id="ARBA00022679"/>
    </source>
</evidence>
<evidence type="ECO:0000256" key="5">
    <source>
        <dbReference type="ARBA" id="ARBA00023316"/>
    </source>
</evidence>
<dbReference type="InterPro" id="IPR036779">
    <property type="entry name" value="LysM_dom_sf"/>
</dbReference>
<keyword evidence="11" id="KW-1185">Reference proteome</keyword>
<dbReference type="GO" id="GO:0016740">
    <property type="term" value="F:transferase activity"/>
    <property type="evidence" value="ECO:0007669"/>
    <property type="project" value="UniProtKB-KW"/>
</dbReference>
<dbReference type="GO" id="GO:0008360">
    <property type="term" value="P:regulation of cell shape"/>
    <property type="evidence" value="ECO:0007669"/>
    <property type="project" value="UniProtKB-UniRule"/>
</dbReference>
<keyword evidence="8" id="KW-1133">Transmembrane helix</keyword>
<dbReference type="AlphaFoldDB" id="A0A7S8E9R1"/>
<protein>
    <submittedName>
        <fullName evidence="10">L,D-transpeptidase family protein</fullName>
    </submittedName>
</protein>
<dbReference type="RefSeq" id="WP_195170918.1">
    <property type="nucleotide sequence ID" value="NZ_CP062983.1"/>
</dbReference>
<evidence type="ECO:0000259" key="9">
    <source>
        <dbReference type="PROSITE" id="PS52029"/>
    </source>
</evidence>
<dbReference type="SUPFAM" id="SSF141523">
    <property type="entry name" value="L,D-transpeptidase catalytic domain-like"/>
    <property type="match status" value="1"/>
</dbReference>
<keyword evidence="2" id="KW-0808">Transferase</keyword>
<feature type="transmembrane region" description="Helical" evidence="8">
    <location>
        <begin position="74"/>
        <end position="101"/>
    </location>
</feature>
<evidence type="ECO:0000256" key="4">
    <source>
        <dbReference type="ARBA" id="ARBA00022984"/>
    </source>
</evidence>
<dbReference type="Gene3D" id="2.40.440.10">
    <property type="entry name" value="L,D-transpeptidase catalytic domain-like"/>
    <property type="match status" value="1"/>
</dbReference>
<feature type="compositionally biased region" description="Pro residues" evidence="7">
    <location>
        <begin position="47"/>
        <end position="61"/>
    </location>
</feature>
<name>A0A7S8E9R1_9CHLR</name>
<dbReference type="InterPro" id="IPR018392">
    <property type="entry name" value="LysM"/>
</dbReference>
<dbReference type="GO" id="GO:0018104">
    <property type="term" value="P:peptidoglycan-protein cross-linking"/>
    <property type="evidence" value="ECO:0007669"/>
    <property type="project" value="TreeGrafter"/>
</dbReference>
<feature type="region of interest" description="Disordered" evidence="7">
    <location>
        <begin position="1"/>
        <end position="65"/>
    </location>
</feature>
<evidence type="ECO:0000256" key="3">
    <source>
        <dbReference type="ARBA" id="ARBA00022960"/>
    </source>
</evidence>
<keyword evidence="5 6" id="KW-0961">Cell wall biogenesis/degradation</keyword>
<dbReference type="CDD" id="cd16913">
    <property type="entry name" value="YkuD_like"/>
    <property type="match status" value="1"/>
</dbReference>
<evidence type="ECO:0000256" key="7">
    <source>
        <dbReference type="SAM" id="MobiDB-lite"/>
    </source>
</evidence>
<dbReference type="InterPro" id="IPR005490">
    <property type="entry name" value="LD_TPept_cat_dom"/>
</dbReference>
<dbReference type="Proteomes" id="UP000594468">
    <property type="component" value="Chromosome"/>
</dbReference>
<dbReference type="Pfam" id="PF12229">
    <property type="entry name" value="PG_binding_4"/>
    <property type="match status" value="1"/>
</dbReference>
<organism evidence="10 11">
    <name type="scientific">Phototrophicus methaneseepsis</name>
    <dbReference type="NCBI Taxonomy" id="2710758"/>
    <lineage>
        <taxon>Bacteria</taxon>
        <taxon>Bacillati</taxon>
        <taxon>Chloroflexota</taxon>
        <taxon>Candidatus Thermofontia</taxon>
        <taxon>Phototrophicales</taxon>
        <taxon>Phototrophicaceae</taxon>
        <taxon>Phototrophicus</taxon>
    </lineage>
</organism>
<evidence type="ECO:0000256" key="8">
    <source>
        <dbReference type="SAM" id="Phobius"/>
    </source>
</evidence>
<evidence type="ECO:0000313" key="10">
    <source>
        <dbReference type="EMBL" id="QPC82849.1"/>
    </source>
</evidence>
<dbReference type="SMART" id="SM00257">
    <property type="entry name" value="LysM"/>
    <property type="match status" value="1"/>
</dbReference>
<dbReference type="GO" id="GO:0071555">
    <property type="term" value="P:cell wall organization"/>
    <property type="evidence" value="ECO:0007669"/>
    <property type="project" value="UniProtKB-UniRule"/>
</dbReference>
<dbReference type="Pfam" id="PF01476">
    <property type="entry name" value="LysM"/>
    <property type="match status" value="1"/>
</dbReference>
<proteinExistence type="predicted"/>
<dbReference type="Pfam" id="PF03734">
    <property type="entry name" value="YkuD"/>
    <property type="match status" value="1"/>
</dbReference>
<evidence type="ECO:0000256" key="6">
    <source>
        <dbReference type="PROSITE-ProRule" id="PRU01373"/>
    </source>
</evidence>
<comment type="pathway">
    <text evidence="1 6">Cell wall biogenesis; peptidoglycan biosynthesis.</text>
</comment>
<feature type="active site" description="Nucleophile" evidence="6">
    <location>
        <position position="535"/>
    </location>
</feature>
<feature type="compositionally biased region" description="Polar residues" evidence="7">
    <location>
        <begin position="1"/>
        <end position="24"/>
    </location>
</feature>
<dbReference type="InterPro" id="IPR022029">
    <property type="entry name" value="YoaR-like_PG-bd"/>
</dbReference>
<dbReference type="GO" id="GO:0071972">
    <property type="term" value="F:peptidoglycan L,D-transpeptidase activity"/>
    <property type="evidence" value="ECO:0007669"/>
    <property type="project" value="TreeGrafter"/>
</dbReference>
<evidence type="ECO:0000256" key="1">
    <source>
        <dbReference type="ARBA" id="ARBA00004752"/>
    </source>
</evidence>
<dbReference type="CDD" id="cd00118">
    <property type="entry name" value="LysM"/>
    <property type="match status" value="1"/>
</dbReference>
<sequence>MKVQKYQTMPNSATPPRQQSSSLFPTKRPKRSQQQAMPPRAGVPARPMAPAPQPRPLPPRESAPVYRKRTRNRAVWIIGAVSVGVVFTAVALVMLIVGLSFMRGILPGVQVGDVSLAGLTVNEAAARLQNEYNTLTLRDGIRTWEVNAQTIGVALDAQQTAELAYAQGRRDGNAGQALFGKIKIDPVITVDATTADAELTRIAQQVNIAPQNAGVTLQNGKAVATPPELGRQLDVAAMLQQLQSDTAFVDGDLVLVMRDVAPAVTDSSALVASANALLNNPLDIRIYDAVTGDSIYWSLMPDTWGTWLSAEPDESSDIGLALTLQDAPLRDYLQAQANNTFDTSRTVNIDEGVLAVQSALKQGRPDAAVLTVEHLARTHTVQAGESIISIAWDYGIPYLFIQQANNNIQGVSVGQEITIPPADAFLELPVVPDKRIVVSISQQRTWIYENGQLKWEWPVSTGIADSPTWPGVYQILSHEPNAYAGNWDLYMPNFMGVYQPIPGSDFTNGFHGFPTRGGGQLLWENSLGTRVTYGCILLSNQNIRLLYDWAEEGVVVEIKA</sequence>
<dbReference type="KEGG" id="pmet:G4Y79_00295"/>
<dbReference type="PROSITE" id="PS52029">
    <property type="entry name" value="LD_TPASE"/>
    <property type="match status" value="1"/>
</dbReference>
<gene>
    <name evidence="10" type="ORF">G4Y79_00295</name>
</gene>
<keyword evidence="3 6" id="KW-0133">Cell shape</keyword>
<dbReference type="InterPro" id="IPR038063">
    <property type="entry name" value="Transpep_catalytic_dom"/>
</dbReference>
<dbReference type="InterPro" id="IPR050979">
    <property type="entry name" value="LD-transpeptidase"/>
</dbReference>
<keyword evidence="4 6" id="KW-0573">Peptidoglycan synthesis</keyword>
<accession>A0A7S8E9R1</accession>
<dbReference type="SUPFAM" id="SSF54106">
    <property type="entry name" value="LysM domain"/>
    <property type="match status" value="1"/>
</dbReference>
<dbReference type="GO" id="GO:0005576">
    <property type="term" value="C:extracellular region"/>
    <property type="evidence" value="ECO:0007669"/>
    <property type="project" value="TreeGrafter"/>
</dbReference>
<evidence type="ECO:0000313" key="11">
    <source>
        <dbReference type="Proteomes" id="UP000594468"/>
    </source>
</evidence>
<dbReference type="UniPathway" id="UPA00219"/>